<dbReference type="InterPro" id="IPR036249">
    <property type="entry name" value="Thioredoxin-like_sf"/>
</dbReference>
<dbReference type="GO" id="GO:0006749">
    <property type="term" value="P:glutathione metabolic process"/>
    <property type="evidence" value="ECO:0007669"/>
    <property type="project" value="TreeGrafter"/>
</dbReference>
<dbReference type="Pfam" id="PF14497">
    <property type="entry name" value="GST_C_3"/>
    <property type="match status" value="1"/>
</dbReference>
<dbReference type="SUPFAM" id="SSF52833">
    <property type="entry name" value="Thioredoxin-like"/>
    <property type="match status" value="1"/>
</dbReference>
<dbReference type="InterPro" id="IPR004046">
    <property type="entry name" value="GST_C"/>
</dbReference>
<gene>
    <name evidence="4" type="ORF">JKP88DRAFT_324717</name>
</gene>
<evidence type="ECO:0000313" key="4">
    <source>
        <dbReference type="EMBL" id="KAG5180119.1"/>
    </source>
</evidence>
<dbReference type="AlphaFoldDB" id="A0A835YS58"/>
<protein>
    <recommendedName>
        <fullName evidence="6">Glutathione S-transferase</fullName>
    </recommendedName>
</protein>
<dbReference type="OrthoDB" id="420389at2759"/>
<evidence type="ECO:0000259" key="2">
    <source>
        <dbReference type="PROSITE" id="PS50404"/>
    </source>
</evidence>
<organism evidence="4 5">
    <name type="scientific">Tribonema minus</name>
    <dbReference type="NCBI Taxonomy" id="303371"/>
    <lineage>
        <taxon>Eukaryota</taxon>
        <taxon>Sar</taxon>
        <taxon>Stramenopiles</taxon>
        <taxon>Ochrophyta</taxon>
        <taxon>PX clade</taxon>
        <taxon>Xanthophyceae</taxon>
        <taxon>Tribonematales</taxon>
        <taxon>Tribonemataceae</taxon>
        <taxon>Tribonema</taxon>
    </lineage>
</organism>
<dbReference type="SUPFAM" id="SSF47616">
    <property type="entry name" value="GST C-terminal domain-like"/>
    <property type="match status" value="1"/>
</dbReference>
<evidence type="ECO:0000256" key="1">
    <source>
        <dbReference type="SAM" id="SignalP"/>
    </source>
</evidence>
<dbReference type="CDD" id="cd03039">
    <property type="entry name" value="GST_N_Sigma_like"/>
    <property type="match status" value="1"/>
</dbReference>
<keyword evidence="1" id="KW-0732">Signal</keyword>
<comment type="caution">
    <text evidence="4">The sequence shown here is derived from an EMBL/GenBank/DDBJ whole genome shotgun (WGS) entry which is preliminary data.</text>
</comment>
<dbReference type="PROSITE" id="PS50405">
    <property type="entry name" value="GST_CTER"/>
    <property type="match status" value="1"/>
</dbReference>
<evidence type="ECO:0008006" key="6">
    <source>
        <dbReference type="Google" id="ProtNLM"/>
    </source>
</evidence>
<reference evidence="4" key="1">
    <citation type="submission" date="2021-02" db="EMBL/GenBank/DDBJ databases">
        <title>First Annotated Genome of the Yellow-green Alga Tribonema minus.</title>
        <authorList>
            <person name="Mahan K.M."/>
        </authorList>
    </citation>
    <scope>NUCLEOTIDE SEQUENCE</scope>
    <source>
        <strain evidence="4">UTEX B ZZ1240</strain>
    </source>
</reference>
<proteinExistence type="predicted"/>
<feature type="signal peptide" evidence="1">
    <location>
        <begin position="1"/>
        <end position="21"/>
    </location>
</feature>
<name>A0A835YS58_9STRA</name>
<keyword evidence="5" id="KW-1185">Reference proteome</keyword>
<dbReference type="PROSITE" id="PS50404">
    <property type="entry name" value="GST_NTER"/>
    <property type="match status" value="1"/>
</dbReference>
<dbReference type="Proteomes" id="UP000664859">
    <property type="component" value="Unassembled WGS sequence"/>
</dbReference>
<feature type="domain" description="GST C-terminal" evidence="3">
    <location>
        <begin position="124"/>
        <end position="248"/>
    </location>
</feature>
<dbReference type="InterPro" id="IPR010987">
    <property type="entry name" value="Glutathione-S-Trfase_C-like"/>
</dbReference>
<dbReference type="InterPro" id="IPR004045">
    <property type="entry name" value="Glutathione_S-Trfase_N"/>
</dbReference>
<evidence type="ECO:0000259" key="3">
    <source>
        <dbReference type="PROSITE" id="PS50405"/>
    </source>
</evidence>
<feature type="domain" description="GST N-terminal" evidence="2">
    <location>
        <begin position="36"/>
        <end position="122"/>
    </location>
</feature>
<dbReference type="InterPro" id="IPR050213">
    <property type="entry name" value="GST_superfamily"/>
</dbReference>
<dbReference type="Gene3D" id="3.40.30.10">
    <property type="entry name" value="Glutaredoxin"/>
    <property type="match status" value="1"/>
</dbReference>
<evidence type="ECO:0000313" key="5">
    <source>
        <dbReference type="Proteomes" id="UP000664859"/>
    </source>
</evidence>
<dbReference type="Gene3D" id="1.20.1050.10">
    <property type="match status" value="1"/>
</dbReference>
<dbReference type="PANTHER" id="PTHR11571">
    <property type="entry name" value="GLUTATHIONE S-TRANSFERASE"/>
    <property type="match status" value="1"/>
</dbReference>
<accession>A0A835YS58</accession>
<dbReference type="Pfam" id="PF02798">
    <property type="entry name" value="GST_N"/>
    <property type="match status" value="1"/>
</dbReference>
<sequence length="248" mass="26831">MTSLNAKLAAWLKVLYAPCASQPVQTMTSPNAKLGGPVKLSYFNFVPVGGRGGQVRFLLLALGIEFEEDLFSLDEWPARKQALIDSGDNPCGAVPILQIGDLKLFQSVSLARYVCSVTGVGPTEPIKMYQQDALGDEYSTWRVQWISAVFAAEDKKAALVAEYVAALPKRYAMFETMYTKFATGSTPYAGGGPLPLHGDICVFAQLYDDRATKVAAPDMLEQYPKLKALYAAVAALPDVAAWLAKHAA</sequence>
<dbReference type="GO" id="GO:0004364">
    <property type="term" value="F:glutathione transferase activity"/>
    <property type="evidence" value="ECO:0007669"/>
    <property type="project" value="TreeGrafter"/>
</dbReference>
<dbReference type="InterPro" id="IPR036282">
    <property type="entry name" value="Glutathione-S-Trfase_C_sf"/>
</dbReference>
<feature type="chain" id="PRO_5032712013" description="Glutathione S-transferase" evidence="1">
    <location>
        <begin position="22"/>
        <end position="248"/>
    </location>
</feature>
<dbReference type="EMBL" id="JAFCMP010000412">
    <property type="protein sequence ID" value="KAG5180119.1"/>
    <property type="molecule type" value="Genomic_DNA"/>
</dbReference>